<sequence>MLKRIKKIIMIKVENLIGLSITQFFCKKFDFNTTGYIEIVVQISNYYLQITVNDDNDELIVHIPSLIETNQYFIPDWANNFTNKSLMQLWRIENEKGYSDLLCLGIDEVIPSIVFSSLASEIKVGLVNYGK</sequence>
<dbReference type="Proteomes" id="UP000199698">
    <property type="component" value="Unassembled WGS sequence"/>
</dbReference>
<evidence type="ECO:0000313" key="2">
    <source>
        <dbReference type="Proteomes" id="UP000199698"/>
    </source>
</evidence>
<dbReference type="InterPro" id="IPR046297">
    <property type="entry name" value="DUF6334"/>
</dbReference>
<dbReference type="Pfam" id="PF19860">
    <property type="entry name" value="DUF6334"/>
    <property type="match status" value="1"/>
</dbReference>
<keyword evidence="2" id="KW-1185">Reference proteome</keyword>
<evidence type="ECO:0000313" key="1">
    <source>
        <dbReference type="EMBL" id="SCC01720.1"/>
    </source>
</evidence>
<gene>
    <name evidence="1" type="ORF">GA0061080_101710</name>
</gene>
<dbReference type="STRING" id="1798183.GA0061080_101710"/>
<protein>
    <submittedName>
        <fullName evidence="1">Uncharacterized protein</fullName>
    </submittedName>
</protein>
<reference evidence="2" key="1">
    <citation type="submission" date="2016-08" db="EMBL/GenBank/DDBJ databases">
        <authorList>
            <person name="Varghese N."/>
            <person name="Submissions Spin"/>
        </authorList>
    </citation>
    <scope>NUCLEOTIDE SEQUENCE [LARGE SCALE GENOMIC DNA]</scope>
    <source>
        <strain evidence="2">R-53144</strain>
    </source>
</reference>
<dbReference type="AlphaFoldDB" id="A0A1C4B4C6"/>
<name>A0A1C4B4C6_9GAMM</name>
<proteinExistence type="predicted"/>
<accession>A0A1C4B4C6</accession>
<dbReference type="EMBL" id="FMBA01000017">
    <property type="protein sequence ID" value="SCC01720.1"/>
    <property type="molecule type" value="Genomic_DNA"/>
</dbReference>
<organism evidence="1 2">
    <name type="scientific">Gilliamella intestini</name>
    <dbReference type="NCBI Taxonomy" id="1798183"/>
    <lineage>
        <taxon>Bacteria</taxon>
        <taxon>Pseudomonadati</taxon>
        <taxon>Pseudomonadota</taxon>
        <taxon>Gammaproteobacteria</taxon>
        <taxon>Orbales</taxon>
        <taxon>Orbaceae</taxon>
        <taxon>Gilliamella</taxon>
    </lineage>
</organism>